<keyword evidence="4" id="KW-0804">Transcription</keyword>
<dbReference type="PROSITE" id="PS50931">
    <property type="entry name" value="HTH_LYSR"/>
    <property type="match status" value="1"/>
</dbReference>
<comment type="similarity">
    <text evidence="1">Belongs to the LysR transcriptional regulatory family.</text>
</comment>
<dbReference type="CDD" id="cd05466">
    <property type="entry name" value="PBP2_LTTR_substrate"/>
    <property type="match status" value="1"/>
</dbReference>
<dbReference type="Gene3D" id="1.10.10.10">
    <property type="entry name" value="Winged helix-like DNA-binding domain superfamily/Winged helix DNA-binding domain"/>
    <property type="match status" value="1"/>
</dbReference>
<evidence type="ECO:0000313" key="6">
    <source>
        <dbReference type="EMBL" id="MDJ1156739.1"/>
    </source>
</evidence>
<dbReference type="SUPFAM" id="SSF53850">
    <property type="entry name" value="Periplasmic binding protein-like II"/>
    <property type="match status" value="1"/>
</dbReference>
<proteinExistence type="inferred from homology"/>
<dbReference type="SUPFAM" id="SSF46785">
    <property type="entry name" value="Winged helix' DNA-binding domain"/>
    <property type="match status" value="1"/>
</dbReference>
<evidence type="ECO:0000256" key="4">
    <source>
        <dbReference type="ARBA" id="ARBA00023163"/>
    </source>
</evidence>
<name>A0ABT7ABL0_9HYPH</name>
<keyword evidence="2" id="KW-0805">Transcription regulation</keyword>
<evidence type="ECO:0000313" key="7">
    <source>
        <dbReference type="Proteomes" id="UP001321492"/>
    </source>
</evidence>
<dbReference type="Pfam" id="PF00126">
    <property type="entry name" value="HTH_1"/>
    <property type="match status" value="1"/>
</dbReference>
<evidence type="ECO:0000256" key="1">
    <source>
        <dbReference type="ARBA" id="ARBA00009437"/>
    </source>
</evidence>
<evidence type="ECO:0000259" key="5">
    <source>
        <dbReference type="PROSITE" id="PS50931"/>
    </source>
</evidence>
<sequence>MHEDFFGMRGLNLDQLQAFLDVVALGSFSAAADRAGLSQPAISLQVRQLERRFGVTLIERVGRKAQPTAAGIRLLEYADQIMKLTSSAFDEMARHAKGAMGRVRIGTGATACIYLLPPLLRQLRQRFPSLEITVSTGNTNDLVKAAEGNAIDVGLVTLPASSRALDIMAVLDDEFVVIAPRQITLPDRVDAATLASHPVILFEPGGNTRRIADDWLARGGVALKPIMSLGNVEAIKELVSAGLGCAVLPGMAVRTARQLPDLHVRPLRPALHRTLAIVVRKDKKLHRGLRETIEALKSLSTPGAPNA</sequence>
<accession>A0ABT7ABL0</accession>
<dbReference type="InterPro" id="IPR050950">
    <property type="entry name" value="HTH-type_LysR_regulators"/>
</dbReference>
<dbReference type="Proteomes" id="UP001321492">
    <property type="component" value="Unassembled WGS sequence"/>
</dbReference>
<feature type="domain" description="HTH lysR-type" evidence="5">
    <location>
        <begin position="11"/>
        <end position="68"/>
    </location>
</feature>
<dbReference type="EMBL" id="JASJEV010000001">
    <property type="protein sequence ID" value="MDJ1156739.1"/>
    <property type="molecule type" value="Genomic_DNA"/>
</dbReference>
<organism evidence="6 7">
    <name type="scientific">Chelatococcus albus</name>
    <dbReference type="NCBI Taxonomy" id="3047466"/>
    <lineage>
        <taxon>Bacteria</taxon>
        <taxon>Pseudomonadati</taxon>
        <taxon>Pseudomonadota</taxon>
        <taxon>Alphaproteobacteria</taxon>
        <taxon>Hyphomicrobiales</taxon>
        <taxon>Chelatococcaceae</taxon>
        <taxon>Chelatococcus</taxon>
    </lineage>
</organism>
<dbReference type="InterPro" id="IPR036388">
    <property type="entry name" value="WH-like_DNA-bd_sf"/>
</dbReference>
<dbReference type="PANTHER" id="PTHR30419">
    <property type="entry name" value="HTH-TYPE TRANSCRIPTIONAL REGULATOR YBHD"/>
    <property type="match status" value="1"/>
</dbReference>
<dbReference type="InterPro" id="IPR036390">
    <property type="entry name" value="WH_DNA-bd_sf"/>
</dbReference>
<dbReference type="Pfam" id="PF03466">
    <property type="entry name" value="LysR_substrate"/>
    <property type="match status" value="1"/>
</dbReference>
<dbReference type="InterPro" id="IPR000847">
    <property type="entry name" value="LysR_HTH_N"/>
</dbReference>
<evidence type="ECO:0000256" key="2">
    <source>
        <dbReference type="ARBA" id="ARBA00023015"/>
    </source>
</evidence>
<keyword evidence="7" id="KW-1185">Reference proteome</keyword>
<dbReference type="InterPro" id="IPR005119">
    <property type="entry name" value="LysR_subst-bd"/>
</dbReference>
<evidence type="ECO:0000256" key="3">
    <source>
        <dbReference type="ARBA" id="ARBA00023125"/>
    </source>
</evidence>
<gene>
    <name evidence="6" type="ORF">QNA08_00550</name>
</gene>
<reference evidence="6 7" key="1">
    <citation type="submission" date="2023-05" db="EMBL/GenBank/DDBJ databases">
        <title>Chelatococcus sp. nov., a moderately thermophilic bacterium isolated from hot spring microbial mat.</title>
        <authorList>
            <person name="Hu C.-J."/>
            <person name="Li W.-J."/>
        </authorList>
    </citation>
    <scope>NUCLEOTIDE SEQUENCE [LARGE SCALE GENOMIC DNA]</scope>
    <source>
        <strain evidence="6 7">SYSU G07232</strain>
    </source>
</reference>
<dbReference type="Gene3D" id="3.40.190.10">
    <property type="entry name" value="Periplasmic binding protein-like II"/>
    <property type="match status" value="2"/>
</dbReference>
<keyword evidence="3" id="KW-0238">DNA-binding</keyword>
<protein>
    <submittedName>
        <fullName evidence="6">LysR family transcriptional regulator</fullName>
    </submittedName>
</protein>
<dbReference type="RefSeq" id="WP_283738739.1">
    <property type="nucleotide sequence ID" value="NZ_JASJEV010000001.1"/>
</dbReference>
<dbReference type="PRINTS" id="PR00039">
    <property type="entry name" value="HTHLYSR"/>
</dbReference>
<comment type="caution">
    <text evidence="6">The sequence shown here is derived from an EMBL/GenBank/DDBJ whole genome shotgun (WGS) entry which is preliminary data.</text>
</comment>